<dbReference type="WBParaSite" id="SSLN_0000536401-mRNA-1">
    <property type="protein sequence ID" value="SSLN_0000536401-mRNA-1"/>
    <property type="gene ID" value="SSLN_0000536401"/>
</dbReference>
<dbReference type="PANTHER" id="PTHR13312:SF0">
    <property type="entry name" value="UBIQUITIN THIOESTERASE OTU1"/>
    <property type="match status" value="1"/>
</dbReference>
<dbReference type="GO" id="GO:0004843">
    <property type="term" value="F:cysteine-type deubiquitinase activity"/>
    <property type="evidence" value="ECO:0007669"/>
    <property type="project" value="UniProtKB-UniRule"/>
</dbReference>
<dbReference type="InterPro" id="IPR003323">
    <property type="entry name" value="OTU_dom"/>
</dbReference>
<keyword evidence="8" id="KW-0862">Zinc</keyword>
<dbReference type="Pfam" id="PF21403">
    <property type="entry name" value="OTU1_UBXL"/>
    <property type="match status" value="1"/>
</dbReference>
<dbReference type="SUPFAM" id="SSF54001">
    <property type="entry name" value="Cysteine proteinases"/>
    <property type="match status" value="1"/>
</dbReference>
<organism evidence="12">
    <name type="scientific">Schistocephalus solidus</name>
    <name type="common">Tapeworm</name>
    <dbReference type="NCBI Taxonomy" id="70667"/>
    <lineage>
        <taxon>Eukaryota</taxon>
        <taxon>Metazoa</taxon>
        <taxon>Spiralia</taxon>
        <taxon>Lophotrochozoa</taxon>
        <taxon>Platyhelminthes</taxon>
        <taxon>Cestoda</taxon>
        <taxon>Eucestoda</taxon>
        <taxon>Diphyllobothriidea</taxon>
        <taxon>Diphyllobothriidae</taxon>
        <taxon>Schistocephalus</taxon>
    </lineage>
</organism>
<dbReference type="GO" id="GO:0016579">
    <property type="term" value="P:protein deubiquitination"/>
    <property type="evidence" value="ECO:0007669"/>
    <property type="project" value="TreeGrafter"/>
</dbReference>
<feature type="domain" description="JmjC" evidence="11">
    <location>
        <begin position="69"/>
        <end position="238"/>
    </location>
</feature>
<keyword evidence="9" id="KW-0963">Cytoplasm</keyword>
<name>A0A183SLV3_SCHSO</name>
<evidence type="ECO:0000256" key="8">
    <source>
        <dbReference type="ARBA" id="ARBA00022833"/>
    </source>
</evidence>
<sequence length="679" mass="75636">LWPAVRNWNLNYLTKNINGNIQFRMGRKGISVFQRECDALYISATVDDFAQWVNNSCQPNNPFIDYSCSEWWAYASYLHMPACPPLKSLIEDVPWSTLSPYFPKNSDSTFWLGTSGSHTACHYDTYGVNFVLQVLGQKRWILFPPSDTQFMYPTRIPLEESTVFSEVNFQQVDFINFPLVLNTSPTVVVLQPGDVLFVPRHWWHFVESIEGDGSVTCAVNLWLDQPSLDNEERCKESLTQLVCLSLMHSCKDKGIFQSLHVPERELALSSNWFETLKNAFRVNLHSSMSTVYNSEPPAKTFKHDSMDWAVPPTCDIIEILPELQKLNALPAADPFSIEKLLRAFTDPEVIDLSTVASKQSASLGAPVSGILLLRCKSPSGQLNIELSSDSTVGDLADKVCSLTDLTRRSLSLRYGYPLKRLDLGAENCSKLLTQVPIRNGESIVADSIEPRSASHAIPAASSVPATQPSIIRLIAPSDNCCLFTSVSTCVENENSLRSMDAPVVTNAEGVQETRNLIASFVQSYPETFNQGILGMAPEAYIQNIIRPDCWGGGIEVSILSQIYELEINVVDVLTGRIDRFGEDKAYQQRILLLYDGIHYDPLAMSYPDKGTVQTIFPTSLNSILDEARNLAVSVRKAGLFTDLTNCNLMCSVCRTPLKGQQGAQQHAASTGHTQFQERK</sequence>
<dbReference type="Gene3D" id="2.60.120.10">
    <property type="entry name" value="Jelly Rolls"/>
    <property type="match status" value="1"/>
</dbReference>
<keyword evidence="2" id="KW-0645">Protease</keyword>
<dbReference type="Pfam" id="PF13621">
    <property type="entry name" value="Cupin_8"/>
    <property type="match status" value="1"/>
</dbReference>
<accession>A0A183SLV3</accession>
<evidence type="ECO:0000313" key="12">
    <source>
        <dbReference type="WBParaSite" id="SSLN_0000536401-mRNA-1"/>
    </source>
</evidence>
<dbReference type="PROSITE" id="PS51184">
    <property type="entry name" value="JMJC"/>
    <property type="match status" value="1"/>
</dbReference>
<evidence type="ECO:0000256" key="3">
    <source>
        <dbReference type="ARBA" id="ARBA00022723"/>
    </source>
</evidence>
<dbReference type="InterPro" id="IPR057766">
    <property type="entry name" value="Znf-C2H2_OTU1-like_C"/>
</dbReference>
<keyword evidence="7 9" id="KW-0788">Thiol protease</keyword>
<dbReference type="AlphaFoldDB" id="A0A183SLV3"/>
<dbReference type="Pfam" id="PF02338">
    <property type="entry name" value="OTU"/>
    <property type="match status" value="1"/>
</dbReference>
<proteinExistence type="predicted"/>
<dbReference type="SMART" id="SM00558">
    <property type="entry name" value="JmjC"/>
    <property type="match status" value="1"/>
</dbReference>
<evidence type="ECO:0000259" key="11">
    <source>
        <dbReference type="PROSITE" id="PS51184"/>
    </source>
</evidence>
<dbReference type="GO" id="GO:0036503">
    <property type="term" value="P:ERAD pathway"/>
    <property type="evidence" value="ECO:0007669"/>
    <property type="project" value="TreeGrafter"/>
</dbReference>
<comment type="subcellular location">
    <subcellularLocation>
        <location evidence="9">Cytoplasm</location>
    </subcellularLocation>
</comment>
<dbReference type="GO" id="GO:0005829">
    <property type="term" value="C:cytosol"/>
    <property type="evidence" value="ECO:0007669"/>
    <property type="project" value="TreeGrafter"/>
</dbReference>
<evidence type="ECO:0000256" key="2">
    <source>
        <dbReference type="ARBA" id="ARBA00022670"/>
    </source>
</evidence>
<dbReference type="Gene3D" id="3.90.70.80">
    <property type="match status" value="1"/>
</dbReference>
<dbReference type="InterPro" id="IPR014710">
    <property type="entry name" value="RmlC-like_jellyroll"/>
</dbReference>
<evidence type="ECO:0000256" key="9">
    <source>
        <dbReference type="RuleBase" id="RU367104"/>
    </source>
</evidence>
<reference evidence="12" key="1">
    <citation type="submission" date="2016-06" db="UniProtKB">
        <authorList>
            <consortium name="WormBaseParasite"/>
        </authorList>
    </citation>
    <scope>IDENTIFICATION</scope>
</reference>
<dbReference type="GO" id="GO:0005634">
    <property type="term" value="C:nucleus"/>
    <property type="evidence" value="ECO:0007669"/>
    <property type="project" value="TreeGrafter"/>
</dbReference>
<dbReference type="SUPFAM" id="SSF51197">
    <property type="entry name" value="Clavaminate synthase-like"/>
    <property type="match status" value="1"/>
</dbReference>
<keyword evidence="4" id="KW-0863">Zinc-finger</keyword>
<evidence type="ECO:0000256" key="1">
    <source>
        <dbReference type="ARBA" id="ARBA00000707"/>
    </source>
</evidence>
<dbReference type="InterPro" id="IPR038765">
    <property type="entry name" value="Papain-like_cys_pep_sf"/>
</dbReference>
<dbReference type="PROSITE" id="PS50802">
    <property type="entry name" value="OTU"/>
    <property type="match status" value="1"/>
</dbReference>
<keyword evidence="5 9" id="KW-0833">Ubl conjugation pathway</keyword>
<dbReference type="InterPro" id="IPR048857">
    <property type="entry name" value="OTU1_Ubl"/>
</dbReference>
<comment type="catalytic activity">
    <reaction evidence="1 9">
        <text>Thiol-dependent hydrolysis of ester, thioester, amide, peptide and isopeptide bonds formed by the C-terminal Gly of ubiquitin (a 76-residue protein attached to proteins as an intracellular targeting signal).</text>
        <dbReference type="EC" id="3.4.19.12"/>
    </reaction>
</comment>
<dbReference type="InterPro" id="IPR041667">
    <property type="entry name" value="Cupin_8"/>
</dbReference>
<dbReference type="InterPro" id="IPR003347">
    <property type="entry name" value="JmjC_dom"/>
</dbReference>
<evidence type="ECO:0000259" key="10">
    <source>
        <dbReference type="PROSITE" id="PS50802"/>
    </source>
</evidence>
<dbReference type="PANTHER" id="PTHR13312">
    <property type="entry name" value="HIV-INDUCED PROTEIN-7-LIKE PROTEASE"/>
    <property type="match status" value="1"/>
</dbReference>
<dbReference type="GO" id="GO:0030968">
    <property type="term" value="P:endoplasmic reticulum unfolded protein response"/>
    <property type="evidence" value="ECO:0007669"/>
    <property type="project" value="TreeGrafter"/>
</dbReference>
<feature type="domain" description="OTU" evidence="10">
    <location>
        <begin position="470"/>
        <end position="605"/>
    </location>
</feature>
<dbReference type="CDD" id="cd22745">
    <property type="entry name" value="OTU_OTU1"/>
    <property type="match status" value="1"/>
</dbReference>
<dbReference type="EC" id="3.4.19.12" evidence="9"/>
<dbReference type="Pfam" id="PF24560">
    <property type="entry name" value="zf-C2H2_OTU1_C"/>
    <property type="match status" value="1"/>
</dbReference>
<keyword evidence="3" id="KW-0479">Metal-binding</keyword>
<evidence type="ECO:0000256" key="4">
    <source>
        <dbReference type="ARBA" id="ARBA00022771"/>
    </source>
</evidence>
<evidence type="ECO:0000256" key="7">
    <source>
        <dbReference type="ARBA" id="ARBA00022807"/>
    </source>
</evidence>
<dbReference type="Gene3D" id="3.10.20.90">
    <property type="entry name" value="Phosphatidylinositol 3-kinase Catalytic Subunit, Chain A, domain 1"/>
    <property type="match status" value="1"/>
</dbReference>
<protein>
    <recommendedName>
        <fullName evidence="9">Ubiquitin thioesterase OTU</fullName>
        <ecNumber evidence="9">3.4.19.12</ecNumber>
    </recommendedName>
</protein>
<evidence type="ECO:0000256" key="5">
    <source>
        <dbReference type="ARBA" id="ARBA00022786"/>
    </source>
</evidence>
<evidence type="ECO:0000256" key="6">
    <source>
        <dbReference type="ARBA" id="ARBA00022801"/>
    </source>
</evidence>
<keyword evidence="6 9" id="KW-0378">Hydrolase</keyword>
<comment type="function">
    <text evidence="9">Hydrolase that can remove conjugated ubiquitin from proteins and may therefore play an important regulatory role at the level of protein turnover by preventing degradation.</text>
</comment>